<dbReference type="EMBL" id="CABVMM010000011">
    <property type="protein sequence ID" value="VVV01495.1"/>
    <property type="molecule type" value="Genomic_DNA"/>
</dbReference>
<reference evidence="1" key="1">
    <citation type="submission" date="2019-09" db="EMBL/GenBank/DDBJ databases">
        <authorList>
            <person name="Rodrigo-Torres L."/>
            <person name="Arahal R. D."/>
            <person name="Lucena T."/>
        </authorList>
    </citation>
    <scope>NUCLEOTIDE SEQUENCE</scope>
    <source>
        <strain evidence="1">ISS653</strain>
    </source>
</reference>
<comment type="caution">
    <text evidence="1">The sequence shown here is derived from an EMBL/GenBank/DDBJ whole genome shotgun (WGS) entry which is preliminary data.</text>
</comment>
<name>A0AC61YB73_9FLAO</name>
<sequence>MKSLFDTSTYQEIKTRLKALSPDAKRNWGEMDVAQMLHHCQKPILIAMDKETIKKPPFPLNLIMRIVKPTLYNDKPLKRNLPTAKELIVNSDKDFIEERQQLALLIDEFHNHKDKEDWKPHPIFGKFSKQQWGKMQYKHLNHHFEQFGV</sequence>
<organism evidence="1 2">
    <name type="scientific">Mesonia oceanica</name>
    <dbReference type="NCBI Taxonomy" id="2687242"/>
    <lineage>
        <taxon>Bacteria</taxon>
        <taxon>Pseudomonadati</taxon>
        <taxon>Bacteroidota</taxon>
        <taxon>Flavobacteriia</taxon>
        <taxon>Flavobacteriales</taxon>
        <taxon>Flavobacteriaceae</taxon>
        <taxon>Mesonia</taxon>
    </lineage>
</organism>
<protein>
    <submittedName>
        <fullName evidence="1">Uncharacterized protein</fullName>
    </submittedName>
</protein>
<evidence type="ECO:0000313" key="2">
    <source>
        <dbReference type="Proteomes" id="UP000356253"/>
    </source>
</evidence>
<keyword evidence="2" id="KW-1185">Reference proteome</keyword>
<accession>A0AC61YB73</accession>
<evidence type="ECO:0000313" key="1">
    <source>
        <dbReference type="EMBL" id="VVV01495.1"/>
    </source>
</evidence>
<dbReference type="Proteomes" id="UP000356253">
    <property type="component" value="Unassembled WGS sequence"/>
</dbReference>
<gene>
    <name evidence="1" type="ORF">FVB9532_02787</name>
</gene>
<proteinExistence type="predicted"/>